<evidence type="ECO:0000313" key="2">
    <source>
        <dbReference type="EMBL" id="RDU73138.1"/>
    </source>
</evidence>
<dbReference type="PRINTS" id="PR00080">
    <property type="entry name" value="SDRFAMILY"/>
</dbReference>
<dbReference type="InterPro" id="IPR002347">
    <property type="entry name" value="SDR_fam"/>
</dbReference>
<dbReference type="GO" id="GO:0032787">
    <property type="term" value="P:monocarboxylic acid metabolic process"/>
    <property type="evidence" value="ECO:0007669"/>
    <property type="project" value="UniProtKB-ARBA"/>
</dbReference>
<dbReference type="PROSITE" id="PS00061">
    <property type="entry name" value="ADH_SHORT"/>
    <property type="match status" value="1"/>
</dbReference>
<dbReference type="Proteomes" id="UP000256424">
    <property type="component" value="Unassembled WGS sequence"/>
</dbReference>
<dbReference type="NCBIfam" id="TIGR01963">
    <property type="entry name" value="PHB_DH"/>
    <property type="match status" value="1"/>
</dbReference>
<comment type="caution">
    <text evidence="2">The sequence shown here is derived from an EMBL/GenBank/DDBJ whole genome shotgun (WGS) entry which is preliminary data.</text>
</comment>
<evidence type="ECO:0000256" key="1">
    <source>
        <dbReference type="ARBA" id="ARBA00006484"/>
    </source>
</evidence>
<dbReference type="InterPro" id="IPR036291">
    <property type="entry name" value="NAD(P)-bd_dom_sf"/>
</dbReference>
<dbReference type="PANTHER" id="PTHR42879">
    <property type="entry name" value="3-OXOACYL-(ACYL-CARRIER-PROTEIN) REDUCTASE"/>
    <property type="match status" value="1"/>
</dbReference>
<evidence type="ECO:0000313" key="3">
    <source>
        <dbReference type="Proteomes" id="UP000256424"/>
    </source>
</evidence>
<sequence length="255" mass="27663">MEKVAIITGSASGIGLEMAKAFLDSQYRVVFSDINKEALDSVVALHNKSNSCIGILCDVSDEEAIKELINGAYKHYKRIDVLINNAGLQHVAKIEDFPTNKFELMIKIMLVGAFISVKHVLPIMKKQQFGRIINMSSINGLIGFAGKAAYNSAKHGLIGLTKVIALECAQYGITANAICPGYIDTPLVRGQMQDLANTRDVSLEQVLDEVLYPLIPQKKLIDIQDVAALALFLASDSAKHITGQSLVIDAGYTAQ</sequence>
<dbReference type="InterPro" id="IPR011294">
    <property type="entry name" value="3-OHbutyrate_DH"/>
</dbReference>
<gene>
    <name evidence="2" type="ORF">CQA66_02635</name>
</gene>
<dbReference type="InterPro" id="IPR050259">
    <property type="entry name" value="SDR"/>
</dbReference>
<protein>
    <submittedName>
        <fullName evidence="2">3-hydroxybutyrate dehydrogenase</fullName>
        <ecNumber evidence="2">1.1.1.30</ecNumber>
    </submittedName>
</protein>
<dbReference type="Pfam" id="PF13561">
    <property type="entry name" value="adh_short_C2"/>
    <property type="match status" value="1"/>
</dbReference>
<organism evidence="2 3">
    <name type="scientific">Helicobacter aurati</name>
    <dbReference type="NCBI Taxonomy" id="137778"/>
    <lineage>
        <taxon>Bacteria</taxon>
        <taxon>Pseudomonadati</taxon>
        <taxon>Campylobacterota</taxon>
        <taxon>Epsilonproteobacteria</taxon>
        <taxon>Campylobacterales</taxon>
        <taxon>Helicobacteraceae</taxon>
        <taxon>Helicobacter</taxon>
    </lineage>
</organism>
<name>A0A3D8J6R6_9HELI</name>
<dbReference type="Gene3D" id="3.40.50.720">
    <property type="entry name" value="NAD(P)-binding Rossmann-like Domain"/>
    <property type="match status" value="1"/>
</dbReference>
<dbReference type="GO" id="GO:0003858">
    <property type="term" value="F:3-hydroxybutyrate dehydrogenase activity"/>
    <property type="evidence" value="ECO:0007669"/>
    <property type="project" value="UniProtKB-EC"/>
</dbReference>
<dbReference type="FunFam" id="3.40.50.720:FF:000084">
    <property type="entry name" value="Short-chain dehydrogenase reductase"/>
    <property type="match status" value="1"/>
</dbReference>
<dbReference type="OrthoDB" id="5359522at2"/>
<dbReference type="PANTHER" id="PTHR42879:SF2">
    <property type="entry name" value="3-OXOACYL-[ACYL-CARRIER-PROTEIN] REDUCTASE FABG"/>
    <property type="match status" value="1"/>
</dbReference>
<dbReference type="InterPro" id="IPR020904">
    <property type="entry name" value="Sc_DH/Rdtase_CS"/>
</dbReference>
<dbReference type="EC" id="1.1.1.30" evidence="2"/>
<keyword evidence="3" id="KW-1185">Reference proteome</keyword>
<reference evidence="2 3" key="1">
    <citation type="submission" date="2018-04" db="EMBL/GenBank/DDBJ databases">
        <title>Novel Campyloabacter and Helicobacter Species and Strains.</title>
        <authorList>
            <person name="Mannion A.J."/>
            <person name="Shen Z."/>
            <person name="Fox J.G."/>
        </authorList>
    </citation>
    <scope>NUCLEOTIDE SEQUENCE [LARGE SCALE GENOMIC DNA]</scope>
    <source>
        <strain evidence="2 3">MIT 97-5075</strain>
    </source>
</reference>
<dbReference type="NCBIfam" id="NF009093">
    <property type="entry name" value="PRK12429.1"/>
    <property type="match status" value="1"/>
</dbReference>
<comment type="similarity">
    <text evidence="1">Belongs to the short-chain dehydrogenases/reductases (SDR) family.</text>
</comment>
<dbReference type="RefSeq" id="WP_104762713.1">
    <property type="nucleotide sequence ID" value="NZ_FZPM01000006.1"/>
</dbReference>
<accession>A0A3D8J6R6</accession>
<dbReference type="PRINTS" id="PR00081">
    <property type="entry name" value="GDHRDH"/>
</dbReference>
<proteinExistence type="inferred from homology"/>
<dbReference type="AlphaFoldDB" id="A0A3D8J6R6"/>
<dbReference type="SUPFAM" id="SSF51735">
    <property type="entry name" value="NAD(P)-binding Rossmann-fold domains"/>
    <property type="match status" value="1"/>
</dbReference>
<keyword evidence="2" id="KW-0560">Oxidoreductase</keyword>
<dbReference type="EMBL" id="NXLW01000003">
    <property type="protein sequence ID" value="RDU73138.1"/>
    <property type="molecule type" value="Genomic_DNA"/>
</dbReference>